<organism evidence="2 4">
    <name type="scientific">Fluoribacter gormanii</name>
    <dbReference type="NCBI Taxonomy" id="464"/>
    <lineage>
        <taxon>Bacteria</taxon>
        <taxon>Pseudomonadati</taxon>
        <taxon>Pseudomonadota</taxon>
        <taxon>Gammaproteobacteria</taxon>
        <taxon>Legionellales</taxon>
        <taxon>Legionellaceae</taxon>
        <taxon>Fluoribacter</taxon>
    </lineage>
</organism>
<dbReference type="Proteomes" id="UP000186808">
    <property type="component" value="Unassembled WGS sequence"/>
</dbReference>
<keyword evidence="3" id="KW-1185">Reference proteome</keyword>
<dbReference type="EMBL" id="FTNL01000016">
    <property type="protein sequence ID" value="SIR60035.1"/>
    <property type="molecule type" value="Genomic_DNA"/>
</dbReference>
<evidence type="ECO:0000313" key="3">
    <source>
        <dbReference type="Proteomes" id="UP000186808"/>
    </source>
</evidence>
<dbReference type="OrthoDB" id="9802649at2"/>
<dbReference type="EMBL" id="UGGV01000001">
    <property type="protein sequence ID" value="STO23740.1"/>
    <property type="molecule type" value="Genomic_DNA"/>
</dbReference>
<evidence type="ECO:0008006" key="5">
    <source>
        <dbReference type="Google" id="ProtNLM"/>
    </source>
</evidence>
<accession>A0A377GFX6</accession>
<evidence type="ECO:0000313" key="1">
    <source>
        <dbReference type="EMBL" id="SIR60035.1"/>
    </source>
</evidence>
<reference evidence="1 3" key="1">
    <citation type="submission" date="2017-01" db="EMBL/GenBank/DDBJ databases">
        <authorList>
            <person name="Varghese N."/>
            <person name="Submissions S."/>
        </authorList>
    </citation>
    <scope>NUCLEOTIDE SEQUENCE [LARGE SCALE GENOMIC DNA]</scope>
    <source>
        <strain evidence="1 3">ATCC 33342</strain>
    </source>
</reference>
<dbReference type="RefSeq" id="WP_058468099.1">
    <property type="nucleotide sequence ID" value="NZ_CAAAIX010000009.1"/>
</dbReference>
<gene>
    <name evidence="2" type="ORF">NCTC11401_00540</name>
    <name evidence="1" type="ORF">SAMN05421777_11694</name>
</gene>
<protein>
    <recommendedName>
        <fullName evidence="5">Glycosyl transferase family 2</fullName>
    </recommendedName>
</protein>
<proteinExistence type="predicted"/>
<name>A0A377GFX6_9GAMM</name>
<dbReference type="SUPFAM" id="SSF53448">
    <property type="entry name" value="Nucleotide-diphospho-sugar transferases"/>
    <property type="match status" value="1"/>
</dbReference>
<sequence length="228" mass="26278">MITAKIASIPERAHQLELTIQVLLKQVDRIQVYLNNYHKIPAFLEKKNIQVFTSQEYGDRGDVGKFYQIEEINGYVFTLDDDLIYPSDYVMTLLDKIESYGRKAFICTHANILPKRAISSYYKDKQGIHFAKQLEKDTPADIPGTGTLAFHTEHIKLTQNIFLTPNMSDIWLAIYAKQNNIPIISVSRSAFWIKQATGKEFEKSIYNSFNRNDTYQTDIVNKELILAS</sequence>
<dbReference type="Proteomes" id="UP000254374">
    <property type="component" value="Unassembled WGS sequence"/>
</dbReference>
<dbReference type="AlphaFoldDB" id="A0A377GFX6"/>
<reference evidence="2 4" key="2">
    <citation type="submission" date="2018-06" db="EMBL/GenBank/DDBJ databases">
        <authorList>
            <consortium name="Pathogen Informatics"/>
            <person name="Doyle S."/>
        </authorList>
    </citation>
    <scope>NUCLEOTIDE SEQUENCE [LARGE SCALE GENOMIC DNA]</scope>
    <source>
        <strain evidence="2 4">NCTC11401</strain>
    </source>
</reference>
<evidence type="ECO:0000313" key="2">
    <source>
        <dbReference type="EMBL" id="STO23740.1"/>
    </source>
</evidence>
<evidence type="ECO:0000313" key="4">
    <source>
        <dbReference type="Proteomes" id="UP000254374"/>
    </source>
</evidence>
<dbReference type="InterPro" id="IPR029044">
    <property type="entry name" value="Nucleotide-diphossugar_trans"/>
</dbReference>
<dbReference type="STRING" id="464.Lgor_1600"/>